<proteinExistence type="predicted"/>
<dbReference type="InterPro" id="IPR052024">
    <property type="entry name" value="Methanogen_methyltrans"/>
</dbReference>
<dbReference type="PANTHER" id="PTHR47099">
    <property type="entry name" value="METHYLCOBAMIDE:COM METHYLTRANSFERASE MTBA"/>
    <property type="match status" value="1"/>
</dbReference>
<dbReference type="Pfam" id="PF01208">
    <property type="entry name" value="URO-D"/>
    <property type="match status" value="1"/>
</dbReference>
<reference evidence="2" key="1">
    <citation type="submission" date="2020-07" db="EMBL/GenBank/DDBJ databases">
        <title>Severe corrosion of carbon steel in oil field produced water can be linked to methanogenic archaea containing a special type of NiFe hydrogenase.</title>
        <authorList>
            <person name="Lahme S."/>
            <person name="Mand J."/>
            <person name="Longwell J."/>
            <person name="Smith R."/>
            <person name="Enning D."/>
        </authorList>
    </citation>
    <scope>NUCLEOTIDE SEQUENCE</scope>
    <source>
        <strain evidence="2">MIC098Bin6</strain>
    </source>
</reference>
<dbReference type="PANTHER" id="PTHR47099:SF1">
    <property type="entry name" value="METHYLCOBAMIDE:COM METHYLTRANSFERASE MTBA"/>
    <property type="match status" value="1"/>
</dbReference>
<dbReference type="GO" id="GO:0006779">
    <property type="term" value="P:porphyrin-containing compound biosynthetic process"/>
    <property type="evidence" value="ECO:0007669"/>
    <property type="project" value="InterPro"/>
</dbReference>
<gene>
    <name evidence="2" type="ORF">H0S81_02205</name>
</gene>
<dbReference type="InterPro" id="IPR038071">
    <property type="entry name" value="UROD/MetE-like_sf"/>
</dbReference>
<dbReference type="GO" id="GO:0004853">
    <property type="term" value="F:uroporphyrinogen decarboxylase activity"/>
    <property type="evidence" value="ECO:0007669"/>
    <property type="project" value="InterPro"/>
</dbReference>
<feature type="domain" description="Uroporphyrinogen decarboxylase (URO-D)" evidence="1">
    <location>
        <begin position="116"/>
        <end position="373"/>
    </location>
</feature>
<organism evidence="2 3">
    <name type="scientific">Desulfotignum balticum</name>
    <dbReference type="NCBI Taxonomy" id="115781"/>
    <lineage>
        <taxon>Bacteria</taxon>
        <taxon>Pseudomonadati</taxon>
        <taxon>Thermodesulfobacteriota</taxon>
        <taxon>Desulfobacteria</taxon>
        <taxon>Desulfobacterales</taxon>
        <taxon>Desulfobacteraceae</taxon>
        <taxon>Desulfotignum</taxon>
    </lineage>
</organism>
<protein>
    <recommendedName>
        <fullName evidence="1">Uroporphyrinogen decarboxylase (URO-D) domain-containing protein</fullName>
    </recommendedName>
</protein>
<accession>A0A931G7Z1</accession>
<dbReference type="Proteomes" id="UP000706172">
    <property type="component" value="Unassembled WGS sequence"/>
</dbReference>
<name>A0A931G7Z1_9BACT</name>
<dbReference type="Gene3D" id="3.20.20.210">
    <property type="match status" value="1"/>
</dbReference>
<evidence type="ECO:0000313" key="3">
    <source>
        <dbReference type="Proteomes" id="UP000706172"/>
    </source>
</evidence>
<dbReference type="AlphaFoldDB" id="A0A931G7Z1"/>
<dbReference type="SUPFAM" id="SSF51726">
    <property type="entry name" value="UROD/MetE-like"/>
    <property type="match status" value="1"/>
</dbReference>
<dbReference type="EMBL" id="JACCQK010000090">
    <property type="protein sequence ID" value="MBG0778725.1"/>
    <property type="molecule type" value="Genomic_DNA"/>
</dbReference>
<sequence length="380" mass="43139">MNSKERFTAAINHEEPDRVPLDLGGWVTTISVKTYDRLLKKLGIQRTAVAFDWLRQNVKPDEDVLERLGVDTRYVHLGDSEFWRFEPQWTEKGLYVTDEWGCGFLMPEDSLYYNLVDSPLRNATVDDLASHTWPDPDDPGYLNGVEEQARQLAEAGEYGVVGSFAWETWFERAWKLRAMDRFYMDMVANKEFVHALLDKTLSLHMRLLDNVLRVCGQYLDVIIQGGDLAGQKTTLMSPATYREFIKPRQEKIIRFIKQRTDAKVFWHSCGAVSSLLDDFIDVGVDILNPVQVRAHGMDAASLKKRYGKRLVFWGGIDSQQVLPSGTVKDVENEVAHLIKNAGSGGGLVICSVHNIQADVPEDNVLALYDTARKLGRYPLI</sequence>
<comment type="caution">
    <text evidence="2">The sequence shown here is derived from an EMBL/GenBank/DDBJ whole genome shotgun (WGS) entry which is preliminary data.</text>
</comment>
<evidence type="ECO:0000259" key="1">
    <source>
        <dbReference type="Pfam" id="PF01208"/>
    </source>
</evidence>
<evidence type="ECO:0000313" key="2">
    <source>
        <dbReference type="EMBL" id="MBG0778725.1"/>
    </source>
</evidence>
<dbReference type="InterPro" id="IPR000257">
    <property type="entry name" value="Uroporphyrinogen_deCOase"/>
</dbReference>